<dbReference type="PANTHER" id="PTHR37418">
    <property type="entry name" value="3-KETO-5-AMINOHEXANOATE CLEAVAGE ENZYME-RELATED"/>
    <property type="match status" value="1"/>
</dbReference>
<keyword evidence="2" id="KW-0808">Transferase</keyword>
<dbReference type="STRING" id="460265.Mnod_5149"/>
<dbReference type="OrthoDB" id="9805277at2"/>
<protein>
    <recommendedName>
        <fullName evidence="7">3-keto-5-aminohexanoate cleavage enzyme</fullName>
    </recommendedName>
</protein>
<evidence type="ECO:0000256" key="4">
    <source>
        <dbReference type="ARBA" id="ARBA00022833"/>
    </source>
</evidence>
<evidence type="ECO:0000256" key="3">
    <source>
        <dbReference type="ARBA" id="ARBA00022723"/>
    </source>
</evidence>
<name>B8IJY2_METNO</name>
<dbReference type="KEGG" id="mno:Mnod_5149"/>
<dbReference type="eggNOG" id="COG3246">
    <property type="taxonomic scope" value="Bacteria"/>
</dbReference>
<dbReference type="Proteomes" id="UP000008207">
    <property type="component" value="Chromosome"/>
</dbReference>
<evidence type="ECO:0008006" key="7">
    <source>
        <dbReference type="Google" id="ProtNLM"/>
    </source>
</evidence>
<evidence type="ECO:0000256" key="2">
    <source>
        <dbReference type="ARBA" id="ARBA00022679"/>
    </source>
</evidence>
<dbReference type="RefSeq" id="WP_015931613.1">
    <property type="nucleotide sequence ID" value="NC_011894.1"/>
</dbReference>
<dbReference type="GO" id="GO:0046872">
    <property type="term" value="F:metal ion binding"/>
    <property type="evidence" value="ECO:0007669"/>
    <property type="project" value="UniProtKB-KW"/>
</dbReference>
<dbReference type="Gene3D" id="3.20.20.70">
    <property type="entry name" value="Aldolase class I"/>
    <property type="match status" value="1"/>
</dbReference>
<dbReference type="EMBL" id="CP001349">
    <property type="protein sequence ID" value="ACL59995.1"/>
    <property type="molecule type" value="Genomic_DNA"/>
</dbReference>
<organism evidence="5 6">
    <name type="scientific">Methylobacterium nodulans (strain LMG 21967 / CNCM I-2342 / ORS 2060)</name>
    <dbReference type="NCBI Taxonomy" id="460265"/>
    <lineage>
        <taxon>Bacteria</taxon>
        <taxon>Pseudomonadati</taxon>
        <taxon>Pseudomonadota</taxon>
        <taxon>Alphaproteobacteria</taxon>
        <taxon>Hyphomicrobiales</taxon>
        <taxon>Methylobacteriaceae</taxon>
        <taxon>Methylobacterium</taxon>
    </lineage>
</organism>
<keyword evidence="3" id="KW-0479">Metal-binding</keyword>
<dbReference type="AlphaFoldDB" id="B8IJY2"/>
<dbReference type="GO" id="GO:0043720">
    <property type="term" value="F:3-keto-5-aminohexanoate cleavage activity"/>
    <property type="evidence" value="ECO:0007669"/>
    <property type="project" value="InterPro"/>
</dbReference>
<dbReference type="PANTHER" id="PTHR37418:SF2">
    <property type="entry name" value="3-KETO-5-AMINOHEXANOATE CLEAVAGE ENZYME"/>
    <property type="match status" value="1"/>
</dbReference>
<proteinExistence type="predicted"/>
<keyword evidence="6" id="KW-1185">Reference proteome</keyword>
<gene>
    <name evidence="5" type="ordered locus">Mnod_5149</name>
</gene>
<evidence type="ECO:0000256" key="1">
    <source>
        <dbReference type="ARBA" id="ARBA00001947"/>
    </source>
</evidence>
<dbReference type="HOGENOM" id="CLU_065536_3_0_5"/>
<dbReference type="InterPro" id="IPR013785">
    <property type="entry name" value="Aldolase_TIM"/>
</dbReference>
<evidence type="ECO:0000313" key="5">
    <source>
        <dbReference type="EMBL" id="ACL59995.1"/>
    </source>
</evidence>
<reference evidence="5 6" key="1">
    <citation type="submission" date="2009-01" db="EMBL/GenBank/DDBJ databases">
        <title>Complete sequence of chromosome of Methylobacterium nodulans ORS 2060.</title>
        <authorList>
            <consortium name="US DOE Joint Genome Institute"/>
            <person name="Lucas S."/>
            <person name="Copeland A."/>
            <person name="Lapidus A."/>
            <person name="Glavina del Rio T."/>
            <person name="Dalin E."/>
            <person name="Tice H."/>
            <person name="Bruce D."/>
            <person name="Goodwin L."/>
            <person name="Pitluck S."/>
            <person name="Sims D."/>
            <person name="Brettin T."/>
            <person name="Detter J.C."/>
            <person name="Han C."/>
            <person name="Larimer F."/>
            <person name="Land M."/>
            <person name="Hauser L."/>
            <person name="Kyrpides N."/>
            <person name="Ivanova N."/>
            <person name="Marx C.J."/>
            <person name="Richardson P."/>
        </authorList>
    </citation>
    <scope>NUCLEOTIDE SEQUENCE [LARGE SCALE GENOMIC DNA]</scope>
    <source>
        <strain evidence="6">LMG 21967 / CNCM I-2342 / ORS 2060</strain>
    </source>
</reference>
<sequence length="277" mass="29615">MTKPLIIAVAPNGARLTKADHPALPITPRELGLEAARCREAGAAMIHLHVRDAEERHSLDLDRYRAAIAAVRREAGPEMIVQVTTESVGLYAPAEQIAAIRGLRPEAFSVAVRELFAEPDDEGAAAAFLAEQARAGTLVQHILYDAGDVTRFQGLVARGLIPLERASVLFVLGRYSAGQRSEPADLLPFLAAWNSGHHLDLPWALCAFGRQEAACLITASCLGGDVRVGFENNLWRPDGSLAPDNATQVAAIASLAARLGLEIATPTIARTLLSARR</sequence>
<dbReference type="InterPro" id="IPR008567">
    <property type="entry name" value="BKACE"/>
</dbReference>
<comment type="cofactor">
    <cofactor evidence="1">
        <name>Zn(2+)</name>
        <dbReference type="ChEBI" id="CHEBI:29105"/>
    </cofactor>
</comment>
<evidence type="ECO:0000313" key="6">
    <source>
        <dbReference type="Proteomes" id="UP000008207"/>
    </source>
</evidence>
<keyword evidence="4" id="KW-0862">Zinc</keyword>
<accession>B8IJY2</accession>
<dbReference type="Pfam" id="PF05853">
    <property type="entry name" value="BKACE"/>
    <property type="match status" value="1"/>
</dbReference>